<dbReference type="PANTHER" id="PTHR42850">
    <property type="entry name" value="METALLOPHOSPHOESTERASE"/>
    <property type="match status" value="1"/>
</dbReference>
<dbReference type="EMBL" id="JAGETZ010000001">
    <property type="protein sequence ID" value="MBO2007757.1"/>
    <property type="molecule type" value="Genomic_DNA"/>
</dbReference>
<dbReference type="InterPro" id="IPR050126">
    <property type="entry name" value="Ap4A_hydrolase"/>
</dbReference>
<dbReference type="InterPro" id="IPR006186">
    <property type="entry name" value="Ser/Thr-sp_prot-phosphatase"/>
</dbReference>
<dbReference type="RefSeq" id="WP_208173288.1">
    <property type="nucleotide sequence ID" value="NZ_JAGETZ010000001.1"/>
</dbReference>
<name>A0ABS3Q967_9BACT</name>
<dbReference type="InterPro" id="IPR029052">
    <property type="entry name" value="Metallo-depent_PP-like"/>
</dbReference>
<comment type="caution">
    <text evidence="2">The sequence shown here is derived from an EMBL/GenBank/DDBJ whole genome shotgun (WGS) entry which is preliminary data.</text>
</comment>
<feature type="domain" description="Calcineurin-like phosphoesterase" evidence="1">
    <location>
        <begin position="4"/>
        <end position="134"/>
    </location>
</feature>
<gene>
    <name evidence="2" type="ORF">J4E00_01750</name>
</gene>
<proteinExistence type="predicted"/>
<evidence type="ECO:0000313" key="2">
    <source>
        <dbReference type="EMBL" id="MBO2007757.1"/>
    </source>
</evidence>
<evidence type="ECO:0000259" key="1">
    <source>
        <dbReference type="Pfam" id="PF00149"/>
    </source>
</evidence>
<organism evidence="2 3">
    <name type="scientific">Hymenobacter negativus</name>
    <dbReference type="NCBI Taxonomy" id="2795026"/>
    <lineage>
        <taxon>Bacteria</taxon>
        <taxon>Pseudomonadati</taxon>
        <taxon>Bacteroidota</taxon>
        <taxon>Cytophagia</taxon>
        <taxon>Cytophagales</taxon>
        <taxon>Hymenobacteraceae</taxon>
        <taxon>Hymenobacter</taxon>
    </lineage>
</organism>
<dbReference type="SUPFAM" id="SSF56300">
    <property type="entry name" value="Metallo-dependent phosphatases"/>
    <property type="match status" value="1"/>
</dbReference>
<sequence length="313" mass="35496">MYDLIGDIHGHAAELHLMLNQLGYEPDAQGIHRHPAGRQVIFLGDFIDRGPAIRETLQVVRGMVDGGAALAVMGNHEYNALAFWTFHPGGGHLRPHLPHHILQHLETIRAFSSKELFAEWQDYLAWFMKLPLFLELPGLRVVHACWDARYIAYLREQLPDARLTDDFLLRASRTGSDELAAIEVTLKGHETALPGNHHFFDKDGHRRTMVRTAWWRNPVAATYHDYFLESIEALAGLPVDVAALPDASYYQDETPVFFGHYWLRGEPRLLTPHSVCLDYSVAKGGELVAYRWHGEQTLTPDSLVRVVGQQAEQ</sequence>
<keyword evidence="3" id="KW-1185">Reference proteome</keyword>
<dbReference type="PANTHER" id="PTHR42850:SF7">
    <property type="entry name" value="BIS(5'-NUCLEOSYL)-TETRAPHOSPHATASE PRPE [ASYMMETRICAL]"/>
    <property type="match status" value="1"/>
</dbReference>
<evidence type="ECO:0000313" key="3">
    <source>
        <dbReference type="Proteomes" id="UP000664369"/>
    </source>
</evidence>
<dbReference type="Proteomes" id="UP000664369">
    <property type="component" value="Unassembled WGS sequence"/>
</dbReference>
<reference evidence="2 3" key="1">
    <citation type="submission" date="2021-03" db="EMBL/GenBank/DDBJ databases">
        <authorList>
            <person name="Kim M.K."/>
        </authorList>
    </citation>
    <scope>NUCLEOTIDE SEQUENCE [LARGE SCALE GENOMIC DNA]</scope>
    <source>
        <strain evidence="2 3">BT442</strain>
    </source>
</reference>
<dbReference type="InterPro" id="IPR004843">
    <property type="entry name" value="Calcineurin-like_PHP"/>
</dbReference>
<dbReference type="Pfam" id="PF00149">
    <property type="entry name" value="Metallophos"/>
    <property type="match status" value="1"/>
</dbReference>
<accession>A0ABS3Q967</accession>
<dbReference type="Gene3D" id="3.60.21.10">
    <property type="match status" value="1"/>
</dbReference>
<protein>
    <submittedName>
        <fullName evidence="2">Metallophosphoesterase</fullName>
    </submittedName>
</protein>
<dbReference type="PRINTS" id="PR00114">
    <property type="entry name" value="STPHPHTASE"/>
</dbReference>